<dbReference type="RefSeq" id="WP_204201784.1">
    <property type="nucleotide sequence ID" value="NZ_JAFELM010000012.1"/>
</dbReference>
<proteinExistence type="predicted"/>
<reference evidence="1 2" key="1">
    <citation type="submission" date="2021-02" db="EMBL/GenBank/DDBJ databases">
        <title>Bacillus sp. RD4P76, an endophyte from a halophyte.</title>
        <authorList>
            <person name="Sun J.-Q."/>
        </authorList>
    </citation>
    <scope>NUCLEOTIDE SEQUENCE [LARGE SCALE GENOMIC DNA]</scope>
    <source>
        <strain evidence="1 2">RD4P76</strain>
    </source>
</reference>
<protein>
    <recommendedName>
        <fullName evidence="3">PepSY domain-containing protein</fullName>
    </recommendedName>
</protein>
<evidence type="ECO:0008006" key="3">
    <source>
        <dbReference type="Google" id="ProtNLM"/>
    </source>
</evidence>
<sequence>MSVRKFLLGVTVGIIGTYAFQKYKPAHISSDAALRKVKQEVKKHGPIDGSWIHMVPEEFIRNNITYKIYRGGISRTIHDQQEHLEFIVNAENGTILDIQEIDV</sequence>
<dbReference type="Proteomes" id="UP001518925">
    <property type="component" value="Unassembled WGS sequence"/>
</dbReference>
<dbReference type="EMBL" id="JAFELM010000012">
    <property type="protein sequence ID" value="MBM6616396.1"/>
    <property type="molecule type" value="Genomic_DNA"/>
</dbReference>
<name>A0ABS2DD78_9BACI</name>
<gene>
    <name evidence="1" type="ORF">JR050_01705</name>
</gene>
<evidence type="ECO:0000313" key="2">
    <source>
        <dbReference type="Proteomes" id="UP001518925"/>
    </source>
</evidence>
<comment type="caution">
    <text evidence="1">The sequence shown here is derived from an EMBL/GenBank/DDBJ whole genome shotgun (WGS) entry which is preliminary data.</text>
</comment>
<keyword evidence="2" id="KW-1185">Reference proteome</keyword>
<organism evidence="1 2">
    <name type="scientific">Bacillus suaedaesalsae</name>
    <dbReference type="NCBI Taxonomy" id="2810349"/>
    <lineage>
        <taxon>Bacteria</taxon>
        <taxon>Bacillati</taxon>
        <taxon>Bacillota</taxon>
        <taxon>Bacilli</taxon>
        <taxon>Bacillales</taxon>
        <taxon>Bacillaceae</taxon>
        <taxon>Bacillus</taxon>
    </lineage>
</organism>
<accession>A0ABS2DD78</accession>
<evidence type="ECO:0000313" key="1">
    <source>
        <dbReference type="EMBL" id="MBM6616396.1"/>
    </source>
</evidence>